<dbReference type="PANTHER" id="PTHR21600">
    <property type="entry name" value="MITOCHONDRIAL RNA PSEUDOURIDINE SYNTHASE"/>
    <property type="match status" value="1"/>
</dbReference>
<dbReference type="CDD" id="cd02869">
    <property type="entry name" value="PseudoU_synth_RluA_like"/>
    <property type="match status" value="1"/>
</dbReference>
<name>A0A377J3R9_9HELI</name>
<dbReference type="InterPro" id="IPR006224">
    <property type="entry name" value="PsdUridine_synth_RluA-like_CS"/>
</dbReference>
<feature type="domain" description="Pseudouridine synthase RsuA/RluA-like" evidence="7">
    <location>
        <begin position="87"/>
        <end position="197"/>
    </location>
</feature>
<evidence type="ECO:0000256" key="2">
    <source>
        <dbReference type="ARBA" id="ARBA00010876"/>
    </source>
</evidence>
<dbReference type="OrthoDB" id="128480at2"/>
<proteinExistence type="inferred from homology"/>
<evidence type="ECO:0000256" key="5">
    <source>
        <dbReference type="ARBA" id="ARBA00033164"/>
    </source>
</evidence>
<dbReference type="PROSITE" id="PS01129">
    <property type="entry name" value="PSI_RLU"/>
    <property type="match status" value="1"/>
</dbReference>
<gene>
    <name evidence="8" type="primary">rluA_1</name>
    <name evidence="8" type="ORF">NCTC12410_00943</name>
</gene>
<protein>
    <recommendedName>
        <fullName evidence="4">RNA pseudouridylate synthase</fullName>
    </recommendedName>
    <alternativeName>
        <fullName evidence="5">RNA-uridine isomerase</fullName>
    </alternativeName>
</protein>
<dbReference type="Gene3D" id="3.30.2350.10">
    <property type="entry name" value="Pseudouridine synthase"/>
    <property type="match status" value="1"/>
</dbReference>
<evidence type="ECO:0000313" key="9">
    <source>
        <dbReference type="Proteomes" id="UP000254841"/>
    </source>
</evidence>
<evidence type="ECO:0000256" key="6">
    <source>
        <dbReference type="PROSITE-ProRule" id="PRU00182"/>
    </source>
</evidence>
<reference evidence="8 9" key="1">
    <citation type="submission" date="2018-06" db="EMBL/GenBank/DDBJ databases">
        <authorList>
            <consortium name="Pathogen Informatics"/>
            <person name="Doyle S."/>
        </authorList>
    </citation>
    <scope>NUCLEOTIDE SEQUENCE [LARGE SCALE GENOMIC DNA]</scope>
    <source>
        <strain evidence="8 9">NCTC12410</strain>
    </source>
</reference>
<organism evidence="8 9">
    <name type="scientific">Helicobacter canis</name>
    <dbReference type="NCBI Taxonomy" id="29419"/>
    <lineage>
        <taxon>Bacteria</taxon>
        <taxon>Pseudomonadati</taxon>
        <taxon>Campylobacterota</taxon>
        <taxon>Epsilonproteobacteria</taxon>
        <taxon>Campylobacterales</taxon>
        <taxon>Helicobacteraceae</taxon>
        <taxon>Helicobacter</taxon>
    </lineage>
</organism>
<dbReference type="GO" id="GO:0140098">
    <property type="term" value="F:catalytic activity, acting on RNA"/>
    <property type="evidence" value="ECO:0007669"/>
    <property type="project" value="UniProtKB-ARBA"/>
</dbReference>
<sequence>MEKAYKLLSLQKHISHKKAKSLIDDGLVSANGRKLTLARALLDPKTNFQIQDIAPISIIAQRGDLLVVNKPAFLESYAIQARFQGYELLHRLDRETSGVLLLAKSNSQKALEIINAFKARKVEKIYYALVQGIVPESKTINAPILTKKGKSAKSKVHKDGLEALTHIAPESIIGKKTLLRVQIETGRTHQIRVHLAHIGHPIIGDTLYGGANAPRLMLHSSRICVLGESFEAPLPFSLC</sequence>
<keyword evidence="3 8" id="KW-0413">Isomerase</keyword>
<comment type="similarity">
    <text evidence="2">Belongs to the pseudouridine synthase RluA family.</text>
</comment>
<dbReference type="InterPro" id="IPR020103">
    <property type="entry name" value="PsdUridine_synth_cat_dom_sf"/>
</dbReference>
<dbReference type="Pfam" id="PF00849">
    <property type="entry name" value="PseudoU_synth_2"/>
    <property type="match status" value="1"/>
</dbReference>
<dbReference type="InterPro" id="IPR050188">
    <property type="entry name" value="RluA_PseudoU_synthase"/>
</dbReference>
<dbReference type="GO" id="GO:0009982">
    <property type="term" value="F:pseudouridine synthase activity"/>
    <property type="evidence" value="ECO:0007669"/>
    <property type="project" value="InterPro"/>
</dbReference>
<dbReference type="PANTHER" id="PTHR21600:SF44">
    <property type="entry name" value="RIBOSOMAL LARGE SUBUNIT PSEUDOURIDINE SYNTHASE D"/>
    <property type="match status" value="1"/>
</dbReference>
<dbReference type="GO" id="GO:0003723">
    <property type="term" value="F:RNA binding"/>
    <property type="evidence" value="ECO:0007669"/>
    <property type="project" value="UniProtKB-KW"/>
</dbReference>
<dbReference type="SUPFAM" id="SSF55120">
    <property type="entry name" value="Pseudouridine synthase"/>
    <property type="match status" value="1"/>
</dbReference>
<dbReference type="PROSITE" id="PS50889">
    <property type="entry name" value="S4"/>
    <property type="match status" value="1"/>
</dbReference>
<dbReference type="InterPro" id="IPR006145">
    <property type="entry name" value="PsdUridine_synth_RsuA/RluA"/>
</dbReference>
<keyword evidence="6" id="KW-0694">RNA-binding</keyword>
<dbReference type="RefSeq" id="WP_115011387.1">
    <property type="nucleotide sequence ID" value="NZ_UGHV01000001.1"/>
</dbReference>
<evidence type="ECO:0000256" key="1">
    <source>
        <dbReference type="ARBA" id="ARBA00000073"/>
    </source>
</evidence>
<dbReference type="EMBL" id="UGHV01000001">
    <property type="protein sequence ID" value="STO97121.1"/>
    <property type="molecule type" value="Genomic_DNA"/>
</dbReference>
<evidence type="ECO:0000259" key="7">
    <source>
        <dbReference type="Pfam" id="PF00849"/>
    </source>
</evidence>
<dbReference type="AlphaFoldDB" id="A0A377J3R9"/>
<dbReference type="Proteomes" id="UP000254841">
    <property type="component" value="Unassembled WGS sequence"/>
</dbReference>
<evidence type="ECO:0000256" key="4">
    <source>
        <dbReference type="ARBA" id="ARBA00031870"/>
    </source>
</evidence>
<keyword evidence="8" id="KW-0456">Lyase</keyword>
<dbReference type="GO" id="GO:0000455">
    <property type="term" value="P:enzyme-directed rRNA pseudouridine synthesis"/>
    <property type="evidence" value="ECO:0007669"/>
    <property type="project" value="TreeGrafter"/>
</dbReference>
<evidence type="ECO:0000313" key="8">
    <source>
        <dbReference type="EMBL" id="STO97121.1"/>
    </source>
</evidence>
<accession>A0A377J3R9</accession>
<evidence type="ECO:0000256" key="3">
    <source>
        <dbReference type="ARBA" id="ARBA00023235"/>
    </source>
</evidence>
<dbReference type="GO" id="GO:0016829">
    <property type="term" value="F:lyase activity"/>
    <property type="evidence" value="ECO:0007669"/>
    <property type="project" value="UniProtKB-KW"/>
</dbReference>
<comment type="catalytic activity">
    <reaction evidence="1">
        <text>a uridine in RNA = a pseudouridine in RNA</text>
        <dbReference type="Rhea" id="RHEA:48348"/>
        <dbReference type="Rhea" id="RHEA-COMP:12068"/>
        <dbReference type="Rhea" id="RHEA-COMP:12069"/>
        <dbReference type="ChEBI" id="CHEBI:65314"/>
        <dbReference type="ChEBI" id="CHEBI:65315"/>
    </reaction>
</comment>